<keyword evidence="3" id="KW-0067">ATP-binding</keyword>
<dbReference type="Gene3D" id="3.30.420.40">
    <property type="match status" value="1"/>
</dbReference>
<keyword evidence="3" id="KW-0547">Nucleotide-binding</keyword>
<organism evidence="5 6">
    <name type="scientific">Anoxynatronum buryatiense</name>
    <dbReference type="NCBI Taxonomy" id="489973"/>
    <lineage>
        <taxon>Bacteria</taxon>
        <taxon>Bacillati</taxon>
        <taxon>Bacillota</taxon>
        <taxon>Clostridia</taxon>
        <taxon>Eubacteriales</taxon>
        <taxon>Clostridiaceae</taxon>
        <taxon>Anoxynatronum</taxon>
    </lineage>
</organism>
<dbReference type="RefSeq" id="WP_283407784.1">
    <property type="nucleotide sequence ID" value="NZ_FXUF01000001.1"/>
</dbReference>
<dbReference type="Pfam" id="PF02685">
    <property type="entry name" value="Glucokinase"/>
    <property type="match status" value="1"/>
</dbReference>
<comment type="subcellular location">
    <subcellularLocation>
        <location evidence="3">Cytoplasm</location>
    </subcellularLocation>
</comment>
<dbReference type="EC" id="2.7.1.2" evidence="3"/>
<keyword evidence="3" id="KW-0963">Cytoplasm</keyword>
<keyword evidence="1 3" id="KW-0808">Transferase</keyword>
<dbReference type="GO" id="GO:0005536">
    <property type="term" value="F:D-glucose binding"/>
    <property type="evidence" value="ECO:0007669"/>
    <property type="project" value="InterPro"/>
</dbReference>
<evidence type="ECO:0000256" key="2">
    <source>
        <dbReference type="ARBA" id="ARBA00022777"/>
    </source>
</evidence>
<protein>
    <recommendedName>
        <fullName evidence="3">Glucokinase</fullName>
        <ecNumber evidence="3">2.7.1.2</ecNumber>
    </recommendedName>
    <alternativeName>
        <fullName evidence="3">Glucose kinase</fullName>
    </alternativeName>
</protein>
<dbReference type="NCBIfam" id="TIGR00749">
    <property type="entry name" value="glk"/>
    <property type="match status" value="1"/>
</dbReference>
<dbReference type="HAMAP" id="MF_00524">
    <property type="entry name" value="Glucokinase"/>
    <property type="match status" value="1"/>
</dbReference>
<comment type="catalytic activity">
    <reaction evidence="3">
        <text>D-glucose + ATP = D-glucose 6-phosphate + ADP + H(+)</text>
        <dbReference type="Rhea" id="RHEA:17825"/>
        <dbReference type="ChEBI" id="CHEBI:4167"/>
        <dbReference type="ChEBI" id="CHEBI:15378"/>
        <dbReference type="ChEBI" id="CHEBI:30616"/>
        <dbReference type="ChEBI" id="CHEBI:61548"/>
        <dbReference type="ChEBI" id="CHEBI:456216"/>
        <dbReference type="EC" id="2.7.1.2"/>
    </reaction>
</comment>
<dbReference type="EMBL" id="FXUF01000001">
    <property type="protein sequence ID" value="SMP40976.1"/>
    <property type="molecule type" value="Genomic_DNA"/>
</dbReference>
<keyword evidence="6" id="KW-1185">Reference proteome</keyword>
<dbReference type="Gene3D" id="3.40.367.20">
    <property type="match status" value="1"/>
</dbReference>
<dbReference type="CDD" id="cd24008">
    <property type="entry name" value="ASKHA_NBD_GLK"/>
    <property type="match status" value="1"/>
</dbReference>
<evidence type="ECO:0000256" key="4">
    <source>
        <dbReference type="RuleBase" id="RU004046"/>
    </source>
</evidence>
<dbReference type="GO" id="GO:0004340">
    <property type="term" value="F:glucokinase activity"/>
    <property type="evidence" value="ECO:0007669"/>
    <property type="project" value="UniProtKB-UniRule"/>
</dbReference>
<evidence type="ECO:0000313" key="5">
    <source>
        <dbReference type="EMBL" id="SMP40976.1"/>
    </source>
</evidence>
<evidence type="ECO:0000313" key="6">
    <source>
        <dbReference type="Proteomes" id="UP001158066"/>
    </source>
</evidence>
<comment type="caution">
    <text evidence="5">The sequence shown here is derived from an EMBL/GenBank/DDBJ whole genome shotgun (WGS) entry which is preliminary data.</text>
</comment>
<dbReference type="AlphaFoldDB" id="A0AA45WT74"/>
<dbReference type="GO" id="GO:0005524">
    <property type="term" value="F:ATP binding"/>
    <property type="evidence" value="ECO:0007669"/>
    <property type="project" value="UniProtKB-UniRule"/>
</dbReference>
<proteinExistence type="inferred from homology"/>
<evidence type="ECO:0000256" key="3">
    <source>
        <dbReference type="HAMAP-Rule" id="MF_00524"/>
    </source>
</evidence>
<dbReference type="GO" id="GO:0005737">
    <property type="term" value="C:cytoplasm"/>
    <property type="evidence" value="ECO:0007669"/>
    <property type="project" value="UniProtKB-SubCell"/>
</dbReference>
<dbReference type="GO" id="GO:0006096">
    <property type="term" value="P:glycolytic process"/>
    <property type="evidence" value="ECO:0007669"/>
    <property type="project" value="UniProtKB-UniRule"/>
</dbReference>
<dbReference type="PANTHER" id="PTHR47363">
    <property type="entry name" value="GLUCOKINASE"/>
    <property type="match status" value="1"/>
</dbReference>
<keyword evidence="2 3" id="KW-0418">Kinase</keyword>
<accession>A0AA45WT74</accession>
<feature type="binding site" evidence="3">
    <location>
        <begin position="11"/>
        <end position="16"/>
    </location>
    <ligand>
        <name>ATP</name>
        <dbReference type="ChEBI" id="CHEBI:30616"/>
    </ligand>
</feature>
<comment type="similarity">
    <text evidence="3 4">Belongs to the bacterial glucokinase family.</text>
</comment>
<dbReference type="SUPFAM" id="SSF53067">
    <property type="entry name" value="Actin-like ATPase domain"/>
    <property type="match status" value="1"/>
</dbReference>
<dbReference type="Proteomes" id="UP001158066">
    <property type="component" value="Unassembled WGS sequence"/>
</dbReference>
<dbReference type="InterPro" id="IPR043129">
    <property type="entry name" value="ATPase_NBD"/>
</dbReference>
<sequence length="333" mass="35936">MSNQSVLMLAGDVGGTKTNLAVFAREEGLRRPLAEASFVNREYPHFTAVIRDFLKEHPLPVKHGAIGVAGPIVKGRVEVTNLPWQMDAKELMEALNFQSITLLNDLVAFAGAVPVLEAEDVLTLNAGEAEPTGAMAVIAPGTGLGEAYLTWAAGEYHAHPSEGGHTDFAPRNEKEMALLRFLQKQFDHVSYERICAGIGLPNVYRFAAKTAGLPSEDDVWKEVNAATDATPVIIREGMKDGGCPVCREALRLFVSILGAEAGNLALKVLATGGVYIGGGIPPRMLPLLKEPGFLKDFQEKGRFTDTMKKMPLHVILNPRVALMGAARSGWQQL</sequence>
<dbReference type="InterPro" id="IPR003836">
    <property type="entry name" value="Glucokinase"/>
</dbReference>
<reference evidence="5" key="1">
    <citation type="submission" date="2017-05" db="EMBL/GenBank/DDBJ databases">
        <authorList>
            <person name="Varghese N."/>
            <person name="Submissions S."/>
        </authorList>
    </citation>
    <scope>NUCLEOTIDE SEQUENCE</scope>
    <source>
        <strain evidence="5">Su22</strain>
    </source>
</reference>
<keyword evidence="3" id="KW-0324">Glycolysis</keyword>
<dbReference type="PANTHER" id="PTHR47363:SF1">
    <property type="entry name" value="GLUCOKINASE"/>
    <property type="match status" value="1"/>
</dbReference>
<evidence type="ECO:0000256" key="1">
    <source>
        <dbReference type="ARBA" id="ARBA00022679"/>
    </source>
</evidence>
<name>A0AA45WT74_9CLOT</name>
<gene>
    <name evidence="3" type="primary">glk</name>
    <name evidence="5" type="ORF">SAMN06296020_101444</name>
</gene>